<gene>
    <name evidence="1" type="ORF">BRARA_E00696</name>
</gene>
<evidence type="ECO:0000313" key="2">
    <source>
        <dbReference type="Proteomes" id="UP000264353"/>
    </source>
</evidence>
<proteinExistence type="predicted"/>
<dbReference type="Proteomes" id="UP000264353">
    <property type="component" value="Chromosome A5"/>
</dbReference>
<dbReference type="AlphaFoldDB" id="A0A397ZER2"/>
<organism evidence="1 2">
    <name type="scientific">Brassica campestris</name>
    <name type="common">Field mustard</name>
    <dbReference type="NCBI Taxonomy" id="3711"/>
    <lineage>
        <taxon>Eukaryota</taxon>
        <taxon>Viridiplantae</taxon>
        <taxon>Streptophyta</taxon>
        <taxon>Embryophyta</taxon>
        <taxon>Tracheophyta</taxon>
        <taxon>Spermatophyta</taxon>
        <taxon>Magnoliopsida</taxon>
        <taxon>eudicotyledons</taxon>
        <taxon>Gunneridae</taxon>
        <taxon>Pentapetalae</taxon>
        <taxon>rosids</taxon>
        <taxon>malvids</taxon>
        <taxon>Brassicales</taxon>
        <taxon>Brassicaceae</taxon>
        <taxon>Brassiceae</taxon>
        <taxon>Brassica</taxon>
    </lineage>
</organism>
<dbReference type="EMBL" id="CM010632">
    <property type="protein sequence ID" value="RID61556.1"/>
    <property type="molecule type" value="Genomic_DNA"/>
</dbReference>
<protein>
    <submittedName>
        <fullName evidence="1">Uncharacterized protein</fullName>
    </submittedName>
</protein>
<accession>A0A397ZER2</accession>
<evidence type="ECO:0000313" key="1">
    <source>
        <dbReference type="EMBL" id="RID61556.1"/>
    </source>
</evidence>
<name>A0A397ZER2_BRACM</name>
<sequence length="61" mass="6683">MWMVSKLPLCFSRFLITPTRPLFLPPVTITTFPTSDLINSTTLFSSRSSLMVSLGLMSGSG</sequence>
<reference evidence="1 2" key="1">
    <citation type="submission" date="2018-06" db="EMBL/GenBank/DDBJ databases">
        <title>WGS assembly of Brassica rapa FPsc.</title>
        <authorList>
            <person name="Bowman J."/>
            <person name="Kohchi T."/>
            <person name="Yamato K."/>
            <person name="Jenkins J."/>
            <person name="Shu S."/>
            <person name="Ishizaki K."/>
            <person name="Yamaoka S."/>
            <person name="Nishihama R."/>
            <person name="Nakamura Y."/>
            <person name="Berger F."/>
            <person name="Adam C."/>
            <person name="Aki S."/>
            <person name="Althoff F."/>
            <person name="Araki T."/>
            <person name="Arteaga-Vazquez M."/>
            <person name="Balasubrmanian S."/>
            <person name="Bauer D."/>
            <person name="Boehm C."/>
            <person name="Briginshaw L."/>
            <person name="Caballero-Perez J."/>
            <person name="Catarino B."/>
            <person name="Chen F."/>
            <person name="Chiyoda S."/>
            <person name="Chovatia M."/>
            <person name="Davies K."/>
            <person name="Delmans M."/>
            <person name="Demura T."/>
            <person name="Dierschke T."/>
            <person name="Dolan L."/>
            <person name="Dorantes-Acosta A."/>
            <person name="Eklund D."/>
            <person name="Florent S."/>
            <person name="Flores-Sandoval E."/>
            <person name="Fujiyama A."/>
            <person name="Fukuzawa H."/>
            <person name="Galik B."/>
            <person name="Grimanelli D."/>
            <person name="Grimwood J."/>
            <person name="Grossniklaus U."/>
            <person name="Hamada T."/>
            <person name="Haseloff J."/>
            <person name="Hetherington A."/>
            <person name="Higo A."/>
            <person name="Hirakawa Y."/>
            <person name="Hundley H."/>
            <person name="Ikeda Y."/>
            <person name="Inoue K."/>
            <person name="Inoue S."/>
            <person name="Ishida S."/>
            <person name="Jia Q."/>
            <person name="Kakita M."/>
            <person name="Kanazawa T."/>
            <person name="Kawai Y."/>
            <person name="Kawashima T."/>
            <person name="Kennedy M."/>
            <person name="Kinose K."/>
            <person name="Kinoshita T."/>
            <person name="Kohara Y."/>
            <person name="Koide E."/>
            <person name="Komatsu K."/>
            <person name="Kopischke S."/>
            <person name="Kubo M."/>
            <person name="Kyozuka J."/>
            <person name="Lagercrantz U."/>
            <person name="Lin S."/>
            <person name="Lindquist E."/>
            <person name="Lipzen A."/>
            <person name="Lu C."/>
            <person name="Luna E."/>
            <person name="Martienssen R."/>
            <person name="Minamino N."/>
            <person name="Mizutani M."/>
            <person name="Mizutani M."/>
            <person name="Mochizuki N."/>
            <person name="Monte I."/>
            <person name="Mosher R."/>
            <person name="Nagasaki H."/>
            <person name="Nakagami H."/>
            <person name="Naramoto S."/>
            <person name="Nishitani K."/>
            <person name="Ohtani M."/>
            <person name="Okamoto T."/>
            <person name="Okumura M."/>
            <person name="Phillips J."/>
            <person name="Pollak B."/>
            <person name="Reinders A."/>
            <person name="Roevekamp M."/>
            <person name="Sano R."/>
            <person name="Sawa S."/>
            <person name="Schmid M."/>
            <person name="Shirakawa M."/>
            <person name="Solano R."/>
            <person name="Spunde A."/>
            <person name="Suetsugu N."/>
            <person name="Sugano S."/>
            <person name="Sugiyama A."/>
            <person name="Sun R."/>
            <person name="Suzuki Y."/>
            <person name="Takenaka M."/>
            <person name="Takezawa D."/>
            <person name="Tomogane H."/>
            <person name="Tsuzuki M."/>
            <person name="Ueda T."/>
            <person name="Umeda M."/>
            <person name="Ward J."/>
            <person name="Watanabe Y."/>
            <person name="Yazaki K."/>
            <person name="Yokoyama R."/>
            <person name="Yoshitake Y."/>
            <person name="Yotsui I."/>
            <person name="Zachgo S."/>
            <person name="Schmutz J."/>
        </authorList>
    </citation>
    <scope>NUCLEOTIDE SEQUENCE [LARGE SCALE GENOMIC DNA]</scope>
    <source>
        <strain evidence="2">cv. B-3</strain>
    </source>
</reference>